<protein>
    <submittedName>
        <fullName evidence="1">Uncharacterized protein</fullName>
    </submittedName>
</protein>
<gene>
    <name evidence="1" type="ORF">DSCO28_29270</name>
</gene>
<dbReference type="KEGG" id="dov:DSCO28_29270"/>
<sequence length="179" mass="19961">MLTEHHNGDHHWEVIVSQSLHVTRWWESIYQVVAEPPGVASQGVAVTEGITTTDSETDTFSVALGLEAGISVDDIGEKLTETITATTSYTHSVAFTEQKTTTNNVGLSGLTEEVTAQWWQMMEKWYMWTEVTWTFGQSDPTTEYYGYPSTIIQRYPTYAMTKFPEDAPAEPSGLVLVNG</sequence>
<dbReference type="Proteomes" id="UP000425960">
    <property type="component" value="Chromosome"/>
</dbReference>
<name>A0A5K7ZMQ9_9BACT</name>
<organism evidence="1 2">
    <name type="scientific">Desulfosarcina ovata subsp. sediminis</name>
    <dbReference type="NCBI Taxonomy" id="885957"/>
    <lineage>
        <taxon>Bacteria</taxon>
        <taxon>Pseudomonadati</taxon>
        <taxon>Thermodesulfobacteriota</taxon>
        <taxon>Desulfobacteria</taxon>
        <taxon>Desulfobacterales</taxon>
        <taxon>Desulfosarcinaceae</taxon>
        <taxon>Desulfosarcina</taxon>
    </lineage>
</organism>
<proteinExistence type="predicted"/>
<evidence type="ECO:0000313" key="1">
    <source>
        <dbReference type="EMBL" id="BBO82361.1"/>
    </source>
</evidence>
<accession>A0A5K7ZMQ9</accession>
<evidence type="ECO:0000313" key="2">
    <source>
        <dbReference type="Proteomes" id="UP000425960"/>
    </source>
</evidence>
<dbReference type="EMBL" id="AP021876">
    <property type="protein sequence ID" value="BBO82361.1"/>
    <property type="molecule type" value="Genomic_DNA"/>
</dbReference>
<dbReference type="AlphaFoldDB" id="A0A5K7ZMQ9"/>
<reference evidence="1 2" key="1">
    <citation type="submission" date="2019-11" db="EMBL/GenBank/DDBJ databases">
        <title>Comparative genomics of hydrocarbon-degrading Desulfosarcina strains.</title>
        <authorList>
            <person name="Watanabe M."/>
            <person name="Kojima H."/>
            <person name="Fukui M."/>
        </authorList>
    </citation>
    <scope>NUCLEOTIDE SEQUENCE [LARGE SCALE GENOMIC DNA]</scope>
    <source>
        <strain evidence="1 2">28bB2T</strain>
    </source>
</reference>